<dbReference type="InterPro" id="IPR013785">
    <property type="entry name" value="Aldolase_TIM"/>
</dbReference>
<keyword evidence="6" id="KW-0456">Lyase</keyword>
<dbReference type="GO" id="GO:0004590">
    <property type="term" value="F:orotidine-5'-phosphate decarboxylase activity"/>
    <property type="evidence" value="ECO:0007669"/>
    <property type="project" value="UniProtKB-EC"/>
</dbReference>
<gene>
    <name evidence="9" type="ORF">UFOPK3401_00003</name>
</gene>
<dbReference type="SMART" id="SM00934">
    <property type="entry name" value="OMPdecase"/>
    <property type="match status" value="1"/>
</dbReference>
<dbReference type="NCBIfam" id="NF001273">
    <property type="entry name" value="PRK00230.1"/>
    <property type="match status" value="1"/>
</dbReference>
<dbReference type="AlphaFoldDB" id="A0A6J7CE98"/>
<comment type="pathway">
    <text evidence="1">Pyrimidine metabolism; UMP biosynthesis via de novo pathway; UMP from orotate: step 2/2.</text>
</comment>
<dbReference type="PROSITE" id="PS00156">
    <property type="entry name" value="OMPDECASE"/>
    <property type="match status" value="1"/>
</dbReference>
<dbReference type="HAMAP" id="MF_01200_B">
    <property type="entry name" value="OMPdecase_type1_B"/>
    <property type="match status" value="1"/>
</dbReference>
<dbReference type="PANTHER" id="PTHR32119">
    <property type="entry name" value="OROTIDINE 5'-PHOSPHATE DECARBOXYLASE"/>
    <property type="match status" value="1"/>
</dbReference>
<dbReference type="GO" id="GO:0006207">
    <property type="term" value="P:'de novo' pyrimidine nucleobase biosynthetic process"/>
    <property type="evidence" value="ECO:0007669"/>
    <property type="project" value="InterPro"/>
</dbReference>
<name>A0A6J7CE98_9ZZZZ</name>
<dbReference type="EC" id="4.1.1.23" evidence="2"/>
<evidence type="ECO:0000256" key="5">
    <source>
        <dbReference type="ARBA" id="ARBA00022975"/>
    </source>
</evidence>
<protein>
    <recommendedName>
        <fullName evidence="3">Orotidine 5'-phosphate decarboxylase</fullName>
        <ecNumber evidence="2">4.1.1.23</ecNumber>
    </recommendedName>
    <alternativeName>
        <fullName evidence="7">OMP decarboxylase</fullName>
    </alternativeName>
</protein>
<dbReference type="NCBIfam" id="TIGR01740">
    <property type="entry name" value="pyrF"/>
    <property type="match status" value="1"/>
</dbReference>
<dbReference type="InterPro" id="IPR014732">
    <property type="entry name" value="OMPdecase"/>
</dbReference>
<dbReference type="PANTHER" id="PTHR32119:SF2">
    <property type="entry name" value="OROTIDINE 5'-PHOSPHATE DECARBOXYLASE"/>
    <property type="match status" value="1"/>
</dbReference>
<organism evidence="9">
    <name type="scientific">freshwater metagenome</name>
    <dbReference type="NCBI Taxonomy" id="449393"/>
    <lineage>
        <taxon>unclassified sequences</taxon>
        <taxon>metagenomes</taxon>
        <taxon>ecological metagenomes</taxon>
    </lineage>
</organism>
<evidence type="ECO:0000256" key="4">
    <source>
        <dbReference type="ARBA" id="ARBA00022793"/>
    </source>
</evidence>
<accession>A0A6J7CE98</accession>
<dbReference type="UniPathway" id="UPA00070">
    <property type="reaction ID" value="UER00120"/>
</dbReference>
<dbReference type="InterPro" id="IPR018089">
    <property type="entry name" value="OMPdecase_AS"/>
</dbReference>
<dbReference type="InterPro" id="IPR011060">
    <property type="entry name" value="RibuloseP-bd_barrel"/>
</dbReference>
<evidence type="ECO:0000313" key="9">
    <source>
        <dbReference type="EMBL" id="CAB4856632.1"/>
    </source>
</evidence>
<dbReference type="EMBL" id="CAFBLM010000001">
    <property type="protein sequence ID" value="CAB4856632.1"/>
    <property type="molecule type" value="Genomic_DNA"/>
</dbReference>
<keyword evidence="4" id="KW-0210">Decarboxylase</keyword>
<feature type="domain" description="Orotidine 5'-phosphate decarboxylase" evidence="8">
    <location>
        <begin position="9"/>
        <end position="227"/>
    </location>
</feature>
<dbReference type="Pfam" id="PF00215">
    <property type="entry name" value="OMPdecase"/>
    <property type="match status" value="1"/>
</dbReference>
<sequence>MSSFADPSPIAVALDAPDLSGAVEIAQQVSTSVSTFKVGLELYMRYGPEAVHAIAAAAPGRKLFLDVKLHDIPNTVGGAARSVAELQPDILTVHAAGGAAMIQAAVEALPNTKIAAVTILTSLSAANLDQLGIIGPPMDAVRRLAALAVGAGATALVCSPAEVAGVRAEVGDQTLLITPGVRPAGADVGDQQRVATPEQAIGDGADLLVIGRPICAAPDRAMAAAQLAVVANSALSIRSPS</sequence>
<evidence type="ECO:0000256" key="6">
    <source>
        <dbReference type="ARBA" id="ARBA00023239"/>
    </source>
</evidence>
<proteinExistence type="inferred from homology"/>
<dbReference type="GO" id="GO:0005829">
    <property type="term" value="C:cytosol"/>
    <property type="evidence" value="ECO:0007669"/>
    <property type="project" value="TreeGrafter"/>
</dbReference>
<evidence type="ECO:0000256" key="2">
    <source>
        <dbReference type="ARBA" id="ARBA00012321"/>
    </source>
</evidence>
<dbReference type="CDD" id="cd04725">
    <property type="entry name" value="OMP_decarboxylase_like"/>
    <property type="match status" value="1"/>
</dbReference>
<dbReference type="SUPFAM" id="SSF51366">
    <property type="entry name" value="Ribulose-phoshate binding barrel"/>
    <property type="match status" value="1"/>
</dbReference>
<evidence type="ECO:0000256" key="1">
    <source>
        <dbReference type="ARBA" id="ARBA00004861"/>
    </source>
</evidence>
<evidence type="ECO:0000256" key="3">
    <source>
        <dbReference type="ARBA" id="ARBA00021923"/>
    </source>
</evidence>
<reference evidence="9" key="1">
    <citation type="submission" date="2020-05" db="EMBL/GenBank/DDBJ databases">
        <authorList>
            <person name="Chiriac C."/>
            <person name="Salcher M."/>
            <person name="Ghai R."/>
            <person name="Kavagutti S V."/>
        </authorList>
    </citation>
    <scope>NUCLEOTIDE SEQUENCE</scope>
</reference>
<keyword evidence="5" id="KW-0665">Pyrimidine biosynthesis</keyword>
<dbReference type="InterPro" id="IPR001754">
    <property type="entry name" value="OMPdeCOase_dom"/>
</dbReference>
<dbReference type="InterPro" id="IPR047596">
    <property type="entry name" value="OMPdecase_bac"/>
</dbReference>
<dbReference type="GO" id="GO:0044205">
    <property type="term" value="P:'de novo' UMP biosynthetic process"/>
    <property type="evidence" value="ECO:0007669"/>
    <property type="project" value="UniProtKB-UniPathway"/>
</dbReference>
<evidence type="ECO:0000259" key="8">
    <source>
        <dbReference type="SMART" id="SM00934"/>
    </source>
</evidence>
<dbReference type="Gene3D" id="3.20.20.70">
    <property type="entry name" value="Aldolase class I"/>
    <property type="match status" value="1"/>
</dbReference>
<evidence type="ECO:0000256" key="7">
    <source>
        <dbReference type="ARBA" id="ARBA00033428"/>
    </source>
</evidence>